<proteinExistence type="predicted"/>
<protein>
    <submittedName>
        <fullName evidence="2">CcdC family protein</fullName>
    </submittedName>
</protein>
<organism evidence="2 3">
    <name type="scientific">Oceanobacillus luteolus</name>
    <dbReference type="NCBI Taxonomy" id="1274358"/>
    <lineage>
        <taxon>Bacteria</taxon>
        <taxon>Bacillati</taxon>
        <taxon>Bacillota</taxon>
        <taxon>Bacilli</taxon>
        <taxon>Bacillales</taxon>
        <taxon>Bacillaceae</taxon>
        <taxon>Oceanobacillus</taxon>
    </lineage>
</organism>
<dbReference type="PIRSF" id="PIRSF021441">
    <property type="entry name" value="DUF1453"/>
    <property type="match status" value="1"/>
</dbReference>
<sequence>MFWAVASTIGAMMMAIAMIFVRMKMVKKPATVKKIILPPLFMSTGALMFIFPYFQISWYQVMESFLVGMIFSIILIKSSKFEIRGEAIYLNPSKAFPYILFGLLVVRLILKIIIGGYISLGETAGLFFMLAFGMILTWRIVMLYQFLQLKKSMELKKHPI</sequence>
<gene>
    <name evidence="2" type="ORF">ACFSBH_11400</name>
</gene>
<dbReference type="RefSeq" id="WP_379597599.1">
    <property type="nucleotide sequence ID" value="NZ_JBHUDE010000049.1"/>
</dbReference>
<evidence type="ECO:0000313" key="3">
    <source>
        <dbReference type="Proteomes" id="UP001597221"/>
    </source>
</evidence>
<feature type="transmembrane region" description="Helical" evidence="1">
    <location>
        <begin position="96"/>
        <end position="120"/>
    </location>
</feature>
<name>A0ABW4HRJ8_9BACI</name>
<keyword evidence="1" id="KW-0472">Membrane</keyword>
<dbReference type="InterPro" id="IPR058247">
    <property type="entry name" value="DUF1453"/>
</dbReference>
<dbReference type="Proteomes" id="UP001597221">
    <property type="component" value="Unassembled WGS sequence"/>
</dbReference>
<dbReference type="EMBL" id="JBHUDE010000049">
    <property type="protein sequence ID" value="MFD1608263.1"/>
    <property type="molecule type" value="Genomic_DNA"/>
</dbReference>
<feature type="transmembrane region" description="Helical" evidence="1">
    <location>
        <begin position="58"/>
        <end position="76"/>
    </location>
</feature>
<dbReference type="PANTHER" id="PTHR39164">
    <property type="entry name" value="PROTEIN CCDC"/>
    <property type="match status" value="1"/>
</dbReference>
<dbReference type="Pfam" id="PF07301">
    <property type="entry name" value="DUF1453"/>
    <property type="match status" value="1"/>
</dbReference>
<comment type="caution">
    <text evidence="2">The sequence shown here is derived from an EMBL/GenBank/DDBJ whole genome shotgun (WGS) entry which is preliminary data.</text>
</comment>
<keyword evidence="3" id="KW-1185">Reference proteome</keyword>
<keyword evidence="1" id="KW-0812">Transmembrane</keyword>
<dbReference type="PANTHER" id="PTHR39164:SF1">
    <property type="entry name" value="PROTEIN CCDC"/>
    <property type="match status" value="1"/>
</dbReference>
<feature type="transmembrane region" description="Helical" evidence="1">
    <location>
        <begin position="126"/>
        <end position="147"/>
    </location>
</feature>
<evidence type="ECO:0000313" key="2">
    <source>
        <dbReference type="EMBL" id="MFD1608263.1"/>
    </source>
</evidence>
<accession>A0ABW4HRJ8</accession>
<dbReference type="InterPro" id="IPR031306">
    <property type="entry name" value="CcdC"/>
</dbReference>
<keyword evidence="1" id="KW-1133">Transmembrane helix</keyword>
<feature type="transmembrane region" description="Helical" evidence="1">
    <location>
        <begin position="6"/>
        <end position="23"/>
    </location>
</feature>
<feature type="transmembrane region" description="Helical" evidence="1">
    <location>
        <begin position="35"/>
        <end position="52"/>
    </location>
</feature>
<evidence type="ECO:0000256" key="1">
    <source>
        <dbReference type="SAM" id="Phobius"/>
    </source>
</evidence>
<reference evidence="3" key="1">
    <citation type="journal article" date="2019" name="Int. J. Syst. Evol. Microbiol.">
        <title>The Global Catalogue of Microorganisms (GCM) 10K type strain sequencing project: providing services to taxonomists for standard genome sequencing and annotation.</title>
        <authorList>
            <consortium name="The Broad Institute Genomics Platform"/>
            <consortium name="The Broad Institute Genome Sequencing Center for Infectious Disease"/>
            <person name="Wu L."/>
            <person name="Ma J."/>
        </authorList>
    </citation>
    <scope>NUCLEOTIDE SEQUENCE [LARGE SCALE GENOMIC DNA]</scope>
    <source>
        <strain evidence="3">CGMCC 1.12376</strain>
    </source>
</reference>